<dbReference type="EMBL" id="ABYU02000016">
    <property type="protein sequence ID" value="EEX21862.1"/>
    <property type="molecule type" value="Genomic_DNA"/>
</dbReference>
<dbReference type="STRING" id="537007.BLAHAN_05490"/>
<dbReference type="InterPro" id="IPR021122">
    <property type="entry name" value="RNA_ligase_dom_REL/Rnl2"/>
</dbReference>
<gene>
    <name evidence="2" type="ORF">BLAHAN_05490</name>
</gene>
<evidence type="ECO:0000313" key="2">
    <source>
        <dbReference type="EMBL" id="EEX21862.1"/>
    </source>
</evidence>
<dbReference type="AlphaFoldDB" id="C9L7W7"/>
<reference evidence="2" key="1">
    <citation type="submission" date="2009-09" db="EMBL/GenBank/DDBJ databases">
        <authorList>
            <person name="Weinstock G."/>
            <person name="Sodergren E."/>
            <person name="Clifton S."/>
            <person name="Fulton L."/>
            <person name="Fulton B."/>
            <person name="Courtney L."/>
            <person name="Fronick C."/>
            <person name="Harrison M."/>
            <person name="Strong C."/>
            <person name="Farmer C."/>
            <person name="Delahaunty K."/>
            <person name="Markovic C."/>
            <person name="Hall O."/>
            <person name="Minx P."/>
            <person name="Tomlinson C."/>
            <person name="Mitreva M."/>
            <person name="Nelson J."/>
            <person name="Hou S."/>
            <person name="Wollam A."/>
            <person name="Pepin K.H."/>
            <person name="Johnson M."/>
            <person name="Bhonagiri V."/>
            <person name="Nash W.E."/>
            <person name="Warren W."/>
            <person name="Chinwalla A."/>
            <person name="Mardis E.R."/>
            <person name="Wilson R.K."/>
        </authorList>
    </citation>
    <scope>NUCLEOTIDE SEQUENCE [LARGE SCALE GENOMIC DNA]</scope>
    <source>
        <strain evidence="2">DSM 20583</strain>
    </source>
</reference>
<dbReference type="GO" id="GO:0016874">
    <property type="term" value="F:ligase activity"/>
    <property type="evidence" value="ECO:0007669"/>
    <property type="project" value="UniProtKB-KW"/>
</dbReference>
<accession>C9L7W7</accession>
<organism evidence="2 3">
    <name type="scientific">Blautia hansenii DSM 20583</name>
    <dbReference type="NCBI Taxonomy" id="537007"/>
    <lineage>
        <taxon>Bacteria</taxon>
        <taxon>Bacillati</taxon>
        <taxon>Bacillota</taxon>
        <taxon>Clostridia</taxon>
        <taxon>Lachnospirales</taxon>
        <taxon>Lachnospiraceae</taxon>
        <taxon>Blautia</taxon>
    </lineage>
</organism>
<comment type="caution">
    <text evidence="2">The sequence shown here is derived from an EMBL/GenBank/DDBJ whole genome shotgun (WGS) entry which is preliminary data.</text>
</comment>
<dbReference type="HOGENOM" id="CLU_631327_0_0_9"/>
<dbReference type="KEGG" id="bhan:CGC63_09295"/>
<dbReference type="SUPFAM" id="SSF56091">
    <property type="entry name" value="DNA ligase/mRNA capping enzyme, catalytic domain"/>
    <property type="match status" value="1"/>
</dbReference>
<evidence type="ECO:0000313" key="3">
    <source>
        <dbReference type="Proteomes" id="UP000003755"/>
    </source>
</evidence>
<dbReference type="Proteomes" id="UP000003755">
    <property type="component" value="Unassembled WGS sequence"/>
</dbReference>
<keyword evidence="3" id="KW-1185">Reference proteome</keyword>
<name>C9L7W7_BLAHA</name>
<sequence length="428" mass="49578">MYCGYIVQLQNLRKHSNADRLQCVNIFGNNVIVDMSYYEGQIVVFFPVDGRLSDEYALANNLVRKKDETGKNIGGYLEPEKNNIRALKLRGEKSEGLVMPVETLLSYTSMETLKVGDKITTLNGHLICEKYIPKRKTLKGGNSSTKSKNISKKEKYPIFIEHVDTEQLMCNKQAFKPGDKCTITLKMHGTSSREMYSIKHERFKKNFIEKLLKKEPRTKKEWTYVSGTRRCILEDFDGGFYGSNEFRKPWHDFFEGKLEKGETVYGEIVGYVNNQTPIMGSCSTSKLQDKEAKKLYGKEMVFSYGCNPGENQYYVYRMTLTNEDGYTIEYPDWLMRLRCEQMGVDCVPLFETFEYSTWEDLMERVEKYYDGVDPVGKTHIREGVVVRIENRPKFTAFKHKNFTFKLVSGIISENADIANMTDDMVEEL</sequence>
<proteinExistence type="predicted"/>
<dbReference type="Pfam" id="PF09414">
    <property type="entry name" value="RNA_ligase"/>
    <property type="match status" value="1"/>
</dbReference>
<feature type="domain" description="RNA ligase" evidence="1">
    <location>
        <begin position="181"/>
        <end position="406"/>
    </location>
</feature>
<evidence type="ECO:0000259" key="1">
    <source>
        <dbReference type="Pfam" id="PF09414"/>
    </source>
</evidence>
<protein>
    <submittedName>
        <fullName evidence="2">RNA ligase, DRB0094 family</fullName>
    </submittedName>
</protein>
<keyword evidence="2" id="KW-0436">Ligase</keyword>